<dbReference type="EMBL" id="NJES01001351">
    <property type="protein sequence ID" value="PHH66004.1"/>
    <property type="molecule type" value="Genomic_DNA"/>
</dbReference>
<dbReference type="Proteomes" id="UP000226431">
    <property type="component" value="Unassembled WGS sequence"/>
</dbReference>
<feature type="region of interest" description="Disordered" evidence="1">
    <location>
        <begin position="131"/>
        <end position="210"/>
    </location>
</feature>
<organism evidence="2 3">
    <name type="scientific">Ophiocordyceps camponoti-rufipedis</name>
    <dbReference type="NCBI Taxonomy" id="2004952"/>
    <lineage>
        <taxon>Eukaryota</taxon>
        <taxon>Fungi</taxon>
        <taxon>Dikarya</taxon>
        <taxon>Ascomycota</taxon>
        <taxon>Pezizomycotina</taxon>
        <taxon>Sordariomycetes</taxon>
        <taxon>Hypocreomycetidae</taxon>
        <taxon>Hypocreales</taxon>
        <taxon>Ophiocordycipitaceae</taxon>
        <taxon>Ophiocordyceps</taxon>
    </lineage>
</organism>
<proteinExistence type="predicted"/>
<comment type="caution">
    <text evidence="2">The sequence shown here is derived from an EMBL/GenBank/DDBJ whole genome shotgun (WGS) entry which is preliminary data.</text>
</comment>
<name>A0A2C5YG95_9HYPO</name>
<gene>
    <name evidence="2" type="ORF">CDD80_975</name>
</gene>
<feature type="compositionally biased region" description="Low complexity" evidence="1">
    <location>
        <begin position="357"/>
        <end position="372"/>
    </location>
</feature>
<feature type="compositionally biased region" description="Polar residues" evidence="1">
    <location>
        <begin position="381"/>
        <end position="390"/>
    </location>
</feature>
<evidence type="ECO:0000313" key="2">
    <source>
        <dbReference type="EMBL" id="PHH66004.1"/>
    </source>
</evidence>
<protein>
    <submittedName>
        <fullName evidence="2">Uncharacterized protein</fullName>
    </submittedName>
</protein>
<feature type="compositionally biased region" description="Polar residues" evidence="1">
    <location>
        <begin position="227"/>
        <end position="238"/>
    </location>
</feature>
<evidence type="ECO:0000256" key="1">
    <source>
        <dbReference type="SAM" id="MobiDB-lite"/>
    </source>
</evidence>
<feature type="region of interest" description="Disordered" evidence="1">
    <location>
        <begin position="222"/>
        <end position="401"/>
    </location>
</feature>
<evidence type="ECO:0000313" key="3">
    <source>
        <dbReference type="Proteomes" id="UP000226431"/>
    </source>
</evidence>
<dbReference type="AlphaFoldDB" id="A0A2C5YG95"/>
<dbReference type="STRING" id="2004952.A0A2C5YG95"/>
<accession>A0A2C5YG95</accession>
<dbReference type="OrthoDB" id="4928202at2759"/>
<feature type="compositionally biased region" description="Polar residues" evidence="1">
    <location>
        <begin position="188"/>
        <end position="205"/>
    </location>
</feature>
<keyword evidence="3" id="KW-1185">Reference proteome</keyword>
<feature type="compositionally biased region" description="Polar residues" evidence="1">
    <location>
        <begin position="131"/>
        <end position="143"/>
    </location>
</feature>
<reference evidence="2 3" key="1">
    <citation type="submission" date="2017-06" db="EMBL/GenBank/DDBJ databases">
        <title>Ant-infecting Ophiocordyceps genomes reveal a high diversity of potential behavioral manipulation genes and a possible major role for enterotoxins.</title>
        <authorList>
            <person name="De Bekker C."/>
            <person name="Evans H.C."/>
            <person name="Brachmann A."/>
            <person name="Hughes D.P."/>
        </authorList>
    </citation>
    <scope>NUCLEOTIDE SEQUENCE [LARGE SCALE GENOMIC DNA]</scope>
    <source>
        <strain evidence="2 3">Map16</strain>
    </source>
</reference>
<feature type="compositionally biased region" description="Basic and acidic residues" evidence="1">
    <location>
        <begin position="326"/>
        <end position="338"/>
    </location>
</feature>
<feature type="compositionally biased region" description="Polar residues" evidence="1">
    <location>
        <begin position="301"/>
        <end position="310"/>
    </location>
</feature>
<sequence>MWDTFTRVADQILPIGQDGDQSPKLLPKVRTNFVPIFDRGCRAIPSDQRLEPIPPHHQLTTEVGMNPTSAVLLGSTGSAPIHHPDSGSLITSEVKVPTVGASRPSPTASSTMTCPDALIQEDLQACTYSSNDHLASSSDTGNYETAKLAATSPRDKLRISSDTNGSDSLLGASDSTRKTVAGVKATRVHTTTMSSGQPTRSASKKTNLKEARSARAIGANGLKPRITKSTELENSTATKPLMSVPSKHRPKSTLQPDPDTVPHIAQTALVSDDKALGRTISRRPRSWQNSSSADYAAPGAMTTSSSTTGEKQPGQVGLRPNPRHGRILEEPVDRDLGIAKHSSQVNERFLARLTRPTQASTSKTTEKTQSTPPKKRPPKNISRSNPQGLSRSRKPAGAYRY</sequence>